<feature type="region of interest" description="Disordered" evidence="1">
    <location>
        <begin position="77"/>
        <end position="226"/>
    </location>
</feature>
<feature type="compositionally biased region" description="Pro residues" evidence="1">
    <location>
        <begin position="126"/>
        <end position="144"/>
    </location>
</feature>
<evidence type="ECO:0000256" key="1">
    <source>
        <dbReference type="SAM" id="MobiDB-lite"/>
    </source>
</evidence>
<accession>A0A7R5L1U0</accession>
<gene>
    <name evidence="3" type="primary">LOC120324523</name>
</gene>
<protein>
    <submittedName>
        <fullName evidence="3">Serine/arginine repetitive matrix protein 1-like</fullName>
    </submittedName>
</protein>
<proteinExistence type="predicted"/>
<name>A0A7R5L1U0_9PASS</name>
<dbReference type="Proteomes" id="UP000504627">
    <property type="component" value="Unplaced"/>
</dbReference>
<evidence type="ECO:0000313" key="3">
    <source>
        <dbReference type="RefSeq" id="XP_039243457.1"/>
    </source>
</evidence>
<keyword evidence="2" id="KW-1185">Reference proteome</keyword>
<dbReference type="RefSeq" id="XP_039243457.1">
    <property type="nucleotide sequence ID" value="XM_039387523.1"/>
</dbReference>
<feature type="compositionally biased region" description="Low complexity" evidence="1">
    <location>
        <begin position="152"/>
        <end position="180"/>
    </location>
</feature>
<reference evidence="3" key="1">
    <citation type="submission" date="2025-08" db="UniProtKB">
        <authorList>
            <consortium name="RefSeq"/>
        </authorList>
    </citation>
    <scope>IDENTIFICATION</scope>
    <source>
        <tissue evidence="3">Muscle</tissue>
    </source>
</reference>
<organism evidence="2 3">
    <name type="scientific">Pipra filicauda</name>
    <name type="common">Wire-tailed manakin</name>
    <dbReference type="NCBI Taxonomy" id="649802"/>
    <lineage>
        <taxon>Eukaryota</taxon>
        <taxon>Metazoa</taxon>
        <taxon>Chordata</taxon>
        <taxon>Craniata</taxon>
        <taxon>Vertebrata</taxon>
        <taxon>Euteleostomi</taxon>
        <taxon>Archelosauria</taxon>
        <taxon>Archosauria</taxon>
        <taxon>Dinosauria</taxon>
        <taxon>Saurischia</taxon>
        <taxon>Theropoda</taxon>
        <taxon>Coelurosauria</taxon>
        <taxon>Aves</taxon>
        <taxon>Neognathae</taxon>
        <taxon>Neoaves</taxon>
        <taxon>Telluraves</taxon>
        <taxon>Australaves</taxon>
        <taxon>Passeriformes</taxon>
        <taxon>Pipridae</taxon>
        <taxon>Pipra</taxon>
    </lineage>
</organism>
<dbReference type="InParanoid" id="A0A7R5L1U0"/>
<dbReference type="GeneID" id="120324523"/>
<dbReference type="AlphaFoldDB" id="A0A7R5L1U0"/>
<evidence type="ECO:0000313" key="2">
    <source>
        <dbReference type="Proteomes" id="UP000504627"/>
    </source>
</evidence>
<sequence>MTQQANYDLGCLKRSVTSRSSEVILSLYSALVRSHLLDKRCANGSPSSTPLGNPLCFIHPSVLSPLASLRCSPPALPDLAPPRDPPLAPRGGGPAVKAGAAYPARRARRSPSPPLRSRGRGLPSRVLPPPSLSLPPPPPPPPPPPRRRRRQQQQQQQQQPPLGSAPFVAGGAAALPGAAHKGARPGRGGSAGGQARSPQPHRREQPCPCPGGGGGSGSVRLLRRGC</sequence>
<feature type="compositionally biased region" description="Low complexity" evidence="1">
    <location>
        <begin position="95"/>
        <end position="104"/>
    </location>
</feature>
<feature type="compositionally biased region" description="Pro residues" evidence="1">
    <location>
        <begin position="77"/>
        <end position="88"/>
    </location>
</feature>